<organism evidence="2 3">
    <name type="scientific">Pseudogymnoascus verrucosus</name>
    <dbReference type="NCBI Taxonomy" id="342668"/>
    <lineage>
        <taxon>Eukaryota</taxon>
        <taxon>Fungi</taxon>
        <taxon>Dikarya</taxon>
        <taxon>Ascomycota</taxon>
        <taxon>Pezizomycotina</taxon>
        <taxon>Leotiomycetes</taxon>
        <taxon>Thelebolales</taxon>
        <taxon>Thelebolaceae</taxon>
        <taxon>Pseudogymnoascus</taxon>
    </lineage>
</organism>
<dbReference type="GO" id="GO:0043332">
    <property type="term" value="C:mating projection tip"/>
    <property type="evidence" value="ECO:0007669"/>
    <property type="project" value="TreeGrafter"/>
</dbReference>
<dbReference type="PANTHER" id="PTHR37271:SF1">
    <property type="entry name" value="KARYOGAMY PROTEIN KAR9"/>
    <property type="match status" value="1"/>
</dbReference>
<reference evidence="3" key="2">
    <citation type="journal article" date="2018" name="Nat. Commun.">
        <title>Extreme sensitivity to ultraviolet light in the fungal pathogen causing white-nose syndrome of bats.</title>
        <authorList>
            <person name="Palmer J.M."/>
            <person name="Drees K.P."/>
            <person name="Foster J.T."/>
            <person name="Lindner D.L."/>
        </authorList>
    </citation>
    <scope>NUCLEOTIDE SEQUENCE [LARGE SCALE GENOMIC DNA]</scope>
    <source>
        <strain evidence="3">UAMH 10579</strain>
    </source>
</reference>
<evidence type="ECO:0000313" key="3">
    <source>
        <dbReference type="Proteomes" id="UP000091956"/>
    </source>
</evidence>
<dbReference type="Gene3D" id="1.20.58.60">
    <property type="match status" value="1"/>
</dbReference>
<dbReference type="GO" id="GO:0051293">
    <property type="term" value="P:establishment of spindle localization"/>
    <property type="evidence" value="ECO:0007669"/>
    <property type="project" value="TreeGrafter"/>
</dbReference>
<dbReference type="InterPro" id="IPR013889">
    <property type="entry name" value="Karyogamy_KAR9"/>
</dbReference>
<protein>
    <recommendedName>
        <fullName evidence="4">Karyogamy protein</fullName>
    </recommendedName>
</protein>
<feature type="compositionally biased region" description="Low complexity" evidence="1">
    <location>
        <begin position="85"/>
        <end position="98"/>
    </location>
</feature>
<dbReference type="AlphaFoldDB" id="A0A1B8GIQ8"/>
<accession>A0A1B8GIQ8</accession>
<feature type="region of interest" description="Disordered" evidence="1">
    <location>
        <begin position="1"/>
        <end position="152"/>
    </location>
</feature>
<dbReference type="Proteomes" id="UP000091956">
    <property type="component" value="Unassembled WGS sequence"/>
</dbReference>
<dbReference type="RefSeq" id="XP_018129431.1">
    <property type="nucleotide sequence ID" value="XM_018275982.2"/>
</dbReference>
<name>A0A1B8GIQ8_9PEZI</name>
<feature type="region of interest" description="Disordered" evidence="1">
    <location>
        <begin position="742"/>
        <end position="1095"/>
    </location>
</feature>
<dbReference type="EMBL" id="KV460233">
    <property type="protein sequence ID" value="OBT95698.1"/>
    <property type="molecule type" value="Genomic_DNA"/>
</dbReference>
<dbReference type="OrthoDB" id="5559380at2759"/>
<proteinExistence type="predicted"/>
<feature type="compositionally biased region" description="Low complexity" evidence="1">
    <location>
        <begin position="1006"/>
        <end position="1018"/>
    </location>
</feature>
<gene>
    <name evidence="2" type="ORF">VE01_06537</name>
</gene>
<evidence type="ECO:0000256" key="1">
    <source>
        <dbReference type="SAM" id="MobiDB-lite"/>
    </source>
</evidence>
<dbReference type="GO" id="GO:0005816">
    <property type="term" value="C:spindle pole body"/>
    <property type="evidence" value="ECO:0007669"/>
    <property type="project" value="TreeGrafter"/>
</dbReference>
<feature type="compositionally biased region" description="Polar residues" evidence="1">
    <location>
        <begin position="742"/>
        <end position="767"/>
    </location>
</feature>
<feature type="compositionally biased region" description="Basic and acidic residues" evidence="1">
    <location>
        <begin position="103"/>
        <end position="115"/>
    </location>
</feature>
<dbReference type="PANTHER" id="PTHR37271">
    <property type="entry name" value="KARYOGAMY PROTEIN KAR9"/>
    <property type="match status" value="1"/>
</dbReference>
<dbReference type="GO" id="GO:0005938">
    <property type="term" value="C:cell cortex"/>
    <property type="evidence" value="ECO:0007669"/>
    <property type="project" value="TreeGrafter"/>
</dbReference>
<dbReference type="GO" id="GO:0031578">
    <property type="term" value="P:mitotic spindle orientation checkpoint signaling"/>
    <property type="evidence" value="ECO:0007669"/>
    <property type="project" value="TreeGrafter"/>
</dbReference>
<reference evidence="2 3" key="1">
    <citation type="submission" date="2016-03" db="EMBL/GenBank/DDBJ databases">
        <title>Comparative genomics of Pseudogymnoascus destructans, the fungus causing white-nose syndrome of bats.</title>
        <authorList>
            <person name="Palmer J.M."/>
            <person name="Drees K.P."/>
            <person name="Foster J.T."/>
            <person name="Lindner D.L."/>
        </authorList>
    </citation>
    <scope>NUCLEOTIDE SEQUENCE [LARGE SCALE GENOMIC DNA]</scope>
    <source>
        <strain evidence="2 3">UAMH 10579</strain>
    </source>
</reference>
<dbReference type="GO" id="GO:0030473">
    <property type="term" value="P:nuclear migration along microtubule"/>
    <property type="evidence" value="ECO:0007669"/>
    <property type="project" value="TreeGrafter"/>
</dbReference>
<evidence type="ECO:0008006" key="4">
    <source>
        <dbReference type="Google" id="ProtNLM"/>
    </source>
</evidence>
<feature type="compositionally biased region" description="Polar residues" evidence="1">
    <location>
        <begin position="941"/>
        <end position="953"/>
    </location>
</feature>
<feature type="compositionally biased region" description="Basic and acidic residues" evidence="1">
    <location>
        <begin position="1085"/>
        <end position="1095"/>
    </location>
</feature>
<dbReference type="GeneID" id="28839923"/>
<dbReference type="STRING" id="342668.A0A1B8GIQ8"/>
<keyword evidence="3" id="KW-1185">Reference proteome</keyword>
<sequence>MTIGSVVLPLLRRHGSSSELKPTHATTVAAATSTSTSTTNLDSTTSTHERPPNPPPPIRQTRRPSPGLAARLKALGFTSDSKQRSPSSTDAPGSSSSDYIGRIPEDHIRSIDSLHRANSTSSLVPRRGRTWSSNSSSRQHAPQITGSAETGFTVLDPAADRRASDATQDLTPPAIIPAATVAAPIPPRAATALSVSEAAVRADEVARRDPSPVPKVEISDMSTYDAPFDSEDVQKYRLPEHVNGNGTKATLATKVAHLERMDDPPPPMPLPKDLPDLPAGEDDFSGDVQSYFNPFGLQRAGSIYTLSRVSFANQLAQLTSLQLPDAGSLASKVSAIPTSHAAARALMGAAEQIKSWISKASEVLDGLDADDDVEWAAAGGREGLEDVDNAIVRFEQLISVYVTAIEELQNRTDISNVPASELTMVVTQVETILSEWEKIRRTLTEVKGQVGVAIEWEELWNVVLGDIGYEMDILSTLVFEMEEKRHKSLLAEASEEGVDLKDLETIVEETPPTKVIHNKNRFSVAPAPFPLTPNSPSTPTTAQDDSSLLALFARMQPLRASLDFLPMRLSTFHSRAEDTFPTACDELEGRRDGLESSWAALEKDAASLRRELGEDRWVLVFRGAGRQANKMYESVGRSLSKLQEALDNGTQAQNASTLVQKIENYETKKTHYGPAIERVLGIIEKGVQDRLTVNGEIVRLHSEMQGKWEDLKSQMSELDKAVEAAQAGRREQQLRDYVSSLMSNDRSSTVGSAADTPGSSPASSVIMSNLAHGTDPTTPGKAGKPRAPTTGLPQPGSRHTPLSGNYPRRNLSAPRSSGYGKPTYTPTPASREASATPTGRIPRLSFSSASMAGRPRWNSSVKTEDGLTGHNFKPLSAGTPSPYARGSTPTGSRNASFAERAHERSGSASKIPLRRSMGGEESLGSPGPPPPAEGASPRLPQVTTPLPNRTKNLASFKDRMASPSPGPYAQQPMSSPGGLKASRRLSVQPSPGARSVSRRASMQPLSSEGGSERSTSTSPLAVAKRPGSSLAGTAGGRRTSLLPQPRGRETTGRDSRAGGRESPAVVGARVAMRREGSVVGSASGGDKDNKPKWRG</sequence>
<feature type="compositionally biased region" description="Low complexity" evidence="1">
    <location>
        <begin position="23"/>
        <end position="46"/>
    </location>
</feature>
<evidence type="ECO:0000313" key="2">
    <source>
        <dbReference type="EMBL" id="OBT95698.1"/>
    </source>
</evidence>
<feature type="compositionally biased region" description="Basic and acidic residues" evidence="1">
    <location>
        <begin position="1046"/>
        <end position="1059"/>
    </location>
</feature>
<dbReference type="Pfam" id="PF08580">
    <property type="entry name" value="KAR9"/>
    <property type="match status" value="1"/>
</dbReference>
<feature type="compositionally biased region" description="Polar residues" evidence="1">
    <location>
        <begin position="824"/>
        <end position="837"/>
    </location>
</feature>
<feature type="compositionally biased region" description="Polar residues" evidence="1">
    <location>
        <begin position="130"/>
        <end position="150"/>
    </location>
</feature>